<keyword evidence="3" id="KW-0804">Transcription</keyword>
<keyword evidence="5" id="KW-0862">Zinc</keyword>
<evidence type="ECO:0000259" key="8">
    <source>
        <dbReference type="PROSITE" id="PS51293"/>
    </source>
</evidence>
<dbReference type="PROSITE" id="PS51156">
    <property type="entry name" value="ELM2"/>
    <property type="match status" value="1"/>
</dbReference>
<dbReference type="InterPro" id="IPR051066">
    <property type="entry name" value="Trans_reg/Corepressor"/>
</dbReference>
<evidence type="ECO:0000313" key="10">
    <source>
        <dbReference type="Proteomes" id="UP000314986"/>
    </source>
</evidence>
<reference evidence="9" key="4">
    <citation type="submission" date="2025-08" db="UniProtKB">
        <authorList>
            <consortium name="Ensembl"/>
        </authorList>
    </citation>
    <scope>IDENTIFICATION</scope>
</reference>
<dbReference type="GO" id="GO:0006357">
    <property type="term" value="P:regulation of transcription by RNA polymerase II"/>
    <property type="evidence" value="ECO:0007669"/>
    <property type="project" value="TreeGrafter"/>
</dbReference>
<feature type="domain" description="SANT" evidence="8">
    <location>
        <begin position="315"/>
        <end position="366"/>
    </location>
</feature>
<dbReference type="InParanoid" id="A0A4W3H769"/>
<evidence type="ECO:0000256" key="4">
    <source>
        <dbReference type="ARBA" id="ARBA00023242"/>
    </source>
</evidence>
<comment type="subcellular location">
    <subcellularLocation>
        <location evidence="1">Nucleus</location>
    </subcellularLocation>
</comment>
<evidence type="ECO:0000256" key="5">
    <source>
        <dbReference type="PROSITE-ProRule" id="PRU00042"/>
    </source>
</evidence>
<name>A0A4W3H769_CALMI</name>
<evidence type="ECO:0000259" key="6">
    <source>
        <dbReference type="PROSITE" id="PS50157"/>
    </source>
</evidence>
<dbReference type="SUPFAM" id="SSF46689">
    <property type="entry name" value="Homeodomain-like"/>
    <property type="match status" value="1"/>
</dbReference>
<feature type="domain" description="ELM2" evidence="7">
    <location>
        <begin position="208"/>
        <end position="300"/>
    </location>
</feature>
<dbReference type="GO" id="GO:0008270">
    <property type="term" value="F:zinc ion binding"/>
    <property type="evidence" value="ECO:0007669"/>
    <property type="project" value="UniProtKB-KW"/>
</dbReference>
<dbReference type="InterPro" id="IPR013087">
    <property type="entry name" value="Znf_C2H2_type"/>
</dbReference>
<dbReference type="PROSITE" id="PS50157">
    <property type="entry name" value="ZINC_FINGER_C2H2_2"/>
    <property type="match status" value="1"/>
</dbReference>
<dbReference type="GeneTree" id="ENSGT00940000160303"/>
<dbReference type="Ensembl" id="ENSCMIT00000011874.1">
    <property type="protein sequence ID" value="ENSCMIP00000011591.1"/>
    <property type="gene ID" value="ENSCMIG00000006005.1"/>
</dbReference>
<dbReference type="Pfam" id="PF01448">
    <property type="entry name" value="ELM2"/>
    <property type="match status" value="1"/>
</dbReference>
<keyword evidence="5" id="KW-0479">Metal-binding</keyword>
<reference evidence="10" key="2">
    <citation type="journal article" date="2007" name="PLoS Biol.">
        <title>Survey sequencing and comparative analysis of the elephant shark (Callorhinchus milii) genome.</title>
        <authorList>
            <person name="Venkatesh B."/>
            <person name="Kirkness E.F."/>
            <person name="Loh Y.H."/>
            <person name="Halpern A.L."/>
            <person name="Lee A.P."/>
            <person name="Johnson J."/>
            <person name="Dandona N."/>
            <person name="Viswanathan L.D."/>
            <person name="Tay A."/>
            <person name="Venter J.C."/>
            <person name="Strausberg R.L."/>
            <person name="Brenner S."/>
        </authorList>
    </citation>
    <scope>NUCLEOTIDE SEQUENCE [LARGE SCALE GENOMIC DNA]</scope>
</reference>
<dbReference type="Gene3D" id="1.10.10.60">
    <property type="entry name" value="Homeodomain-like"/>
    <property type="match status" value="1"/>
</dbReference>
<reference evidence="10" key="3">
    <citation type="journal article" date="2014" name="Nature">
        <title>Elephant shark genome provides unique insights into gnathostome evolution.</title>
        <authorList>
            <consortium name="International Elephant Shark Genome Sequencing Consortium"/>
            <person name="Venkatesh B."/>
            <person name="Lee A.P."/>
            <person name="Ravi V."/>
            <person name="Maurya A.K."/>
            <person name="Lian M.M."/>
            <person name="Swann J.B."/>
            <person name="Ohta Y."/>
            <person name="Flajnik M.F."/>
            <person name="Sutoh Y."/>
            <person name="Kasahara M."/>
            <person name="Hoon S."/>
            <person name="Gangu V."/>
            <person name="Roy S.W."/>
            <person name="Irimia M."/>
            <person name="Korzh V."/>
            <person name="Kondrychyn I."/>
            <person name="Lim Z.W."/>
            <person name="Tay B.H."/>
            <person name="Tohari S."/>
            <person name="Kong K.W."/>
            <person name="Ho S."/>
            <person name="Lorente-Galdos B."/>
            <person name="Quilez J."/>
            <person name="Marques-Bonet T."/>
            <person name="Raney B.J."/>
            <person name="Ingham P.W."/>
            <person name="Tay A."/>
            <person name="Hillier L.W."/>
            <person name="Minx P."/>
            <person name="Boehm T."/>
            <person name="Wilson R.K."/>
            <person name="Brenner S."/>
            <person name="Warren W.C."/>
        </authorList>
    </citation>
    <scope>NUCLEOTIDE SEQUENCE [LARGE SCALE GENOMIC DNA]</scope>
</reference>
<proteinExistence type="predicted"/>
<reference evidence="10" key="1">
    <citation type="journal article" date="2006" name="Science">
        <title>Ancient noncoding elements conserved in the human genome.</title>
        <authorList>
            <person name="Venkatesh B."/>
            <person name="Kirkness E.F."/>
            <person name="Loh Y.H."/>
            <person name="Halpern A.L."/>
            <person name="Lee A.P."/>
            <person name="Johnson J."/>
            <person name="Dandona N."/>
            <person name="Viswanathan L.D."/>
            <person name="Tay A."/>
            <person name="Venter J.C."/>
            <person name="Strausberg R.L."/>
            <person name="Brenner S."/>
        </authorList>
    </citation>
    <scope>NUCLEOTIDE SEQUENCE [LARGE SCALE GENOMIC DNA]</scope>
</reference>
<organism evidence="9 10">
    <name type="scientific">Callorhinchus milii</name>
    <name type="common">Ghost shark</name>
    <dbReference type="NCBI Taxonomy" id="7868"/>
    <lineage>
        <taxon>Eukaryota</taxon>
        <taxon>Metazoa</taxon>
        <taxon>Chordata</taxon>
        <taxon>Craniata</taxon>
        <taxon>Vertebrata</taxon>
        <taxon>Chondrichthyes</taxon>
        <taxon>Holocephali</taxon>
        <taxon>Chimaeriformes</taxon>
        <taxon>Callorhinchidae</taxon>
        <taxon>Callorhinchus</taxon>
    </lineage>
</organism>
<dbReference type="PROSITE" id="PS00028">
    <property type="entry name" value="ZINC_FINGER_C2H2_1"/>
    <property type="match status" value="1"/>
</dbReference>
<reference evidence="9" key="5">
    <citation type="submission" date="2025-09" db="UniProtKB">
        <authorList>
            <consortium name="Ensembl"/>
        </authorList>
    </citation>
    <scope>IDENTIFICATION</scope>
</reference>
<keyword evidence="5" id="KW-0863">Zinc-finger</keyword>
<accession>A0A4W3H769</accession>
<keyword evidence="10" id="KW-1185">Reference proteome</keyword>
<dbReference type="GO" id="GO:0005667">
    <property type="term" value="C:transcription regulator complex"/>
    <property type="evidence" value="ECO:0007669"/>
    <property type="project" value="TreeGrafter"/>
</dbReference>
<evidence type="ECO:0000256" key="3">
    <source>
        <dbReference type="ARBA" id="ARBA00023163"/>
    </source>
</evidence>
<dbReference type="OMA" id="IGNFPCK"/>
<dbReference type="InterPro" id="IPR017884">
    <property type="entry name" value="SANT_dom"/>
</dbReference>
<dbReference type="Proteomes" id="UP000314986">
    <property type="component" value="Unassembled WGS sequence"/>
</dbReference>
<dbReference type="AlphaFoldDB" id="A0A4W3H769"/>
<keyword evidence="2" id="KW-0805">Transcription regulation</keyword>
<dbReference type="InterPro" id="IPR009057">
    <property type="entry name" value="Homeodomain-like_sf"/>
</dbReference>
<dbReference type="InterPro" id="IPR000949">
    <property type="entry name" value="ELM2_dom"/>
</dbReference>
<evidence type="ECO:0000259" key="7">
    <source>
        <dbReference type="PROSITE" id="PS51156"/>
    </source>
</evidence>
<evidence type="ECO:0000256" key="2">
    <source>
        <dbReference type="ARBA" id="ARBA00023015"/>
    </source>
</evidence>
<protein>
    <submittedName>
        <fullName evidence="9">Transcriptional-regulating factor 1-like</fullName>
    </submittedName>
</protein>
<keyword evidence="4" id="KW-0539">Nucleus</keyword>
<sequence>MSLPSGQRKGVEDKMDGQYPITCTDCKDQFRTPLGLDIHTNTNGCMRTSPSVSQDNGKKLPRDVVCVTPPFTATSMSVRAPSAQSHDLLKAQQTSNFLHEQEMPNFARMADITTQESCGAAPPPYHCASVYPSRLHAEGKRAPASPSAGAPHYTPLPMLNPARKGSGLFTNLAEHSSESVGSPFACNQYNGLDLIHQENSTQVESWTPCINVGHQFQATLPDLMEASLADQDKHTADLVWRPWKGLIDNPDTQQKVEDMLNMACSSVLPGGGTNREFALHCLFEEGADIMAVLERLLLNTKVPARSEALASYHYTGSCSWTFNERKAFNKAFGLHKKDFYTIQKMVKSKPIAECVEYYYSFKKILKFNKKPRLRPLDAEEDCGQVFRQDSVNEPPLRSQSLEPIHRERQSPCPTVIGNFPCKQCGKMFYKIKSRNAHMKIHRQQDDWQHRSQDGYYPTATYTPPSLGKAPTAAYSNWDNRVIQEHLDAVTEAMTCTNLPPIYQEEIKLNFGKEKCQNIFI</sequence>
<evidence type="ECO:0000256" key="1">
    <source>
        <dbReference type="ARBA" id="ARBA00004123"/>
    </source>
</evidence>
<dbReference type="PANTHER" id="PTHR16089:SF43">
    <property type="match status" value="1"/>
</dbReference>
<dbReference type="STRING" id="7868.ENSCMIP00000011591"/>
<feature type="domain" description="C2H2-type" evidence="6">
    <location>
        <begin position="419"/>
        <end position="446"/>
    </location>
</feature>
<dbReference type="PANTHER" id="PTHR16089">
    <property type="entry name" value="REST COREPRESSOR COREST PROTEIN-RELATED"/>
    <property type="match status" value="1"/>
</dbReference>
<dbReference type="SMART" id="SM01189">
    <property type="entry name" value="ELM2"/>
    <property type="match status" value="1"/>
</dbReference>
<evidence type="ECO:0000313" key="9">
    <source>
        <dbReference type="Ensembl" id="ENSCMIP00000011591.1"/>
    </source>
</evidence>
<dbReference type="GO" id="GO:0003714">
    <property type="term" value="F:transcription corepressor activity"/>
    <property type="evidence" value="ECO:0007669"/>
    <property type="project" value="TreeGrafter"/>
</dbReference>
<dbReference type="GO" id="GO:0000118">
    <property type="term" value="C:histone deacetylase complex"/>
    <property type="evidence" value="ECO:0007669"/>
    <property type="project" value="TreeGrafter"/>
</dbReference>
<dbReference type="PROSITE" id="PS51293">
    <property type="entry name" value="SANT"/>
    <property type="match status" value="1"/>
</dbReference>